<evidence type="ECO:0000256" key="1">
    <source>
        <dbReference type="ARBA" id="ARBA00008467"/>
    </source>
</evidence>
<name>A0ABQ2UGH2_9PSEU</name>
<comment type="similarity">
    <text evidence="1 3">Belongs to the thiolase-like superfamily. Beta-ketoacyl-ACP synthases family.</text>
</comment>
<evidence type="ECO:0000259" key="4">
    <source>
        <dbReference type="PROSITE" id="PS52004"/>
    </source>
</evidence>
<dbReference type="InterPro" id="IPR014030">
    <property type="entry name" value="Ketoacyl_synth_N"/>
</dbReference>
<dbReference type="PANTHER" id="PTHR11712:SF336">
    <property type="entry name" value="3-OXOACYL-[ACYL-CARRIER-PROTEIN] SYNTHASE, MITOCHONDRIAL"/>
    <property type="match status" value="1"/>
</dbReference>
<dbReference type="SUPFAM" id="SSF53901">
    <property type="entry name" value="Thiolase-like"/>
    <property type="match status" value="2"/>
</dbReference>
<keyword evidence="6" id="KW-1185">Reference proteome</keyword>
<feature type="domain" description="Ketosynthase family 3 (KS3)" evidence="4">
    <location>
        <begin position="3"/>
        <end position="384"/>
    </location>
</feature>
<dbReference type="SMART" id="SM00825">
    <property type="entry name" value="PKS_KS"/>
    <property type="match status" value="1"/>
</dbReference>
<dbReference type="InterPro" id="IPR000794">
    <property type="entry name" value="Beta-ketoacyl_synthase"/>
</dbReference>
<evidence type="ECO:0000256" key="3">
    <source>
        <dbReference type="RuleBase" id="RU003694"/>
    </source>
</evidence>
<dbReference type="RefSeq" id="WP_189253860.1">
    <property type="nucleotide sequence ID" value="NZ_BMRE01000008.1"/>
</dbReference>
<dbReference type="Pfam" id="PF00109">
    <property type="entry name" value="ketoacyl-synt"/>
    <property type="match status" value="1"/>
</dbReference>
<accession>A0ABQ2UGH2</accession>
<dbReference type="Proteomes" id="UP000649573">
    <property type="component" value="Unassembled WGS sequence"/>
</dbReference>
<dbReference type="Pfam" id="PF02801">
    <property type="entry name" value="Ketoacyl-synt_C"/>
    <property type="match status" value="1"/>
</dbReference>
<dbReference type="Gene3D" id="3.40.47.10">
    <property type="match status" value="1"/>
</dbReference>
<dbReference type="PANTHER" id="PTHR11712">
    <property type="entry name" value="POLYKETIDE SYNTHASE-RELATED"/>
    <property type="match status" value="1"/>
</dbReference>
<dbReference type="PROSITE" id="PS52004">
    <property type="entry name" value="KS3_2"/>
    <property type="match status" value="1"/>
</dbReference>
<keyword evidence="2 3" id="KW-0808">Transferase</keyword>
<comment type="caution">
    <text evidence="5">The sequence shown here is derived from an EMBL/GenBank/DDBJ whole genome shotgun (WGS) entry which is preliminary data.</text>
</comment>
<dbReference type="InterPro" id="IPR016039">
    <property type="entry name" value="Thiolase-like"/>
</dbReference>
<evidence type="ECO:0000313" key="5">
    <source>
        <dbReference type="EMBL" id="GGU32362.1"/>
    </source>
</evidence>
<evidence type="ECO:0000256" key="2">
    <source>
        <dbReference type="ARBA" id="ARBA00022679"/>
    </source>
</evidence>
<proteinExistence type="inferred from homology"/>
<gene>
    <name evidence="5" type="ORF">GCM10010178_25680</name>
</gene>
<evidence type="ECO:0000313" key="6">
    <source>
        <dbReference type="Proteomes" id="UP000649573"/>
    </source>
</evidence>
<dbReference type="InterPro" id="IPR014031">
    <property type="entry name" value="Ketoacyl_synth_C"/>
</dbReference>
<dbReference type="InterPro" id="IPR020841">
    <property type="entry name" value="PKS_Beta-ketoAc_synthase_dom"/>
</dbReference>
<dbReference type="EMBL" id="BMRE01000008">
    <property type="protein sequence ID" value="GGU32362.1"/>
    <property type="molecule type" value="Genomic_DNA"/>
</dbReference>
<sequence>MTPERVFITSAAVLCTVAEDLDAFRSALLEGRSGVADADGARLSFDLGDWAGRHLDEVTGRRLKQVAHRAALPAQTAACVALKTARRLGERAGLIVAGGQPLGHQADTVLRHRDKPGALRASYALTHLDVDVVGVVSELTGIRGEGWALGGGSAGGTLAVIQAARMITAGWLDQVLVVAPLAELSAAEFEAFRRTGAMISGDATCRPFDEERSGFVYGQAAAAIVLERESIARTPLAEIAGHGHCLDARRGTEPDSDGQVRAMRAALGQADPAEVDYVNAHGTGSVLGDETEARSIGTVFGASTPLVNSTKPLVGHCLSAAGLVELVATVVQLGANAVHPNPTLGRPIDGIRLAGRTAAHQSVRTALSNSFAFGGINASVLVRAA</sequence>
<organism evidence="5 6">
    <name type="scientific">Lentzea flava</name>
    <dbReference type="NCBI Taxonomy" id="103732"/>
    <lineage>
        <taxon>Bacteria</taxon>
        <taxon>Bacillati</taxon>
        <taxon>Actinomycetota</taxon>
        <taxon>Actinomycetes</taxon>
        <taxon>Pseudonocardiales</taxon>
        <taxon>Pseudonocardiaceae</taxon>
        <taxon>Lentzea</taxon>
    </lineage>
</organism>
<protein>
    <submittedName>
        <fullName evidence="5">Polyketide beta-ketoacyl:ACP synthase</fullName>
    </submittedName>
</protein>
<reference evidence="6" key="1">
    <citation type="journal article" date="2019" name="Int. J. Syst. Evol. Microbiol.">
        <title>The Global Catalogue of Microorganisms (GCM) 10K type strain sequencing project: providing services to taxonomists for standard genome sequencing and annotation.</title>
        <authorList>
            <consortium name="The Broad Institute Genomics Platform"/>
            <consortium name="The Broad Institute Genome Sequencing Center for Infectious Disease"/>
            <person name="Wu L."/>
            <person name="Ma J."/>
        </authorList>
    </citation>
    <scope>NUCLEOTIDE SEQUENCE [LARGE SCALE GENOMIC DNA]</scope>
    <source>
        <strain evidence="6">JCM 3296</strain>
    </source>
</reference>